<organism evidence="4 5">
    <name type="scientific">Seohaeicola nanhaiensis</name>
    <dbReference type="NCBI Taxonomy" id="1387282"/>
    <lineage>
        <taxon>Bacteria</taxon>
        <taxon>Pseudomonadati</taxon>
        <taxon>Pseudomonadota</taxon>
        <taxon>Alphaproteobacteria</taxon>
        <taxon>Rhodobacterales</taxon>
        <taxon>Roseobacteraceae</taxon>
        <taxon>Seohaeicola</taxon>
    </lineage>
</organism>
<reference evidence="5" key="1">
    <citation type="journal article" date="2019" name="Int. J. Syst. Evol. Microbiol.">
        <title>The Global Catalogue of Microorganisms (GCM) 10K type strain sequencing project: providing services to taxonomists for standard genome sequencing and annotation.</title>
        <authorList>
            <consortium name="The Broad Institute Genomics Platform"/>
            <consortium name="The Broad Institute Genome Sequencing Center for Infectious Disease"/>
            <person name="Wu L."/>
            <person name="Ma J."/>
        </authorList>
    </citation>
    <scope>NUCLEOTIDE SEQUENCE [LARGE SCALE GENOMIC DNA]</scope>
    <source>
        <strain evidence="5">CGMCC 4.7283</strain>
    </source>
</reference>
<proteinExistence type="predicted"/>
<evidence type="ECO:0008006" key="6">
    <source>
        <dbReference type="Google" id="ProtNLM"/>
    </source>
</evidence>
<keyword evidence="2" id="KW-1133">Transmembrane helix</keyword>
<keyword evidence="2" id="KW-0812">Transmembrane</keyword>
<evidence type="ECO:0000256" key="3">
    <source>
        <dbReference type="SAM" id="SignalP"/>
    </source>
</evidence>
<keyword evidence="2" id="KW-0472">Membrane</keyword>
<comment type="caution">
    <text evidence="4">The sequence shown here is derived from an EMBL/GenBank/DDBJ whole genome shotgun (WGS) entry which is preliminary data.</text>
</comment>
<dbReference type="EMBL" id="JBHSGI010000013">
    <property type="protein sequence ID" value="MFC4669488.1"/>
    <property type="molecule type" value="Genomic_DNA"/>
</dbReference>
<feature type="region of interest" description="Disordered" evidence="1">
    <location>
        <begin position="26"/>
        <end position="47"/>
    </location>
</feature>
<dbReference type="Proteomes" id="UP001595973">
    <property type="component" value="Unassembled WGS sequence"/>
</dbReference>
<keyword evidence="3" id="KW-0732">Signal</keyword>
<feature type="signal peptide" evidence="3">
    <location>
        <begin position="1"/>
        <end position="21"/>
    </location>
</feature>
<name>A0ABV9KHQ6_9RHOB</name>
<sequence length="83" mass="7825">MKKTIVALVAASMALGTAAFAQNAPTATAQAGSNPQPPAQGGGNPLAGGLTATTTAGIIAGVLVLGIAIGNDDSTTTSTTTTN</sequence>
<accession>A0ABV9KHQ6</accession>
<keyword evidence="5" id="KW-1185">Reference proteome</keyword>
<dbReference type="RefSeq" id="WP_380717920.1">
    <property type="nucleotide sequence ID" value="NZ_JBHSGI010000013.1"/>
</dbReference>
<evidence type="ECO:0000313" key="5">
    <source>
        <dbReference type="Proteomes" id="UP001595973"/>
    </source>
</evidence>
<feature type="chain" id="PRO_5047460815" description="Exopolysaccharide production protein YjbE" evidence="3">
    <location>
        <begin position="22"/>
        <end position="83"/>
    </location>
</feature>
<protein>
    <recommendedName>
        <fullName evidence="6">Exopolysaccharide production protein YjbE</fullName>
    </recommendedName>
</protein>
<evidence type="ECO:0000256" key="1">
    <source>
        <dbReference type="SAM" id="MobiDB-lite"/>
    </source>
</evidence>
<evidence type="ECO:0000256" key="2">
    <source>
        <dbReference type="SAM" id="Phobius"/>
    </source>
</evidence>
<feature type="transmembrane region" description="Helical" evidence="2">
    <location>
        <begin position="45"/>
        <end position="69"/>
    </location>
</feature>
<evidence type="ECO:0000313" key="4">
    <source>
        <dbReference type="EMBL" id="MFC4669488.1"/>
    </source>
</evidence>
<gene>
    <name evidence="4" type="ORF">ACFO5X_13075</name>
</gene>